<feature type="transmembrane region" description="Helical" evidence="3">
    <location>
        <begin position="6"/>
        <end position="32"/>
    </location>
</feature>
<dbReference type="Proteomes" id="UP000663880">
    <property type="component" value="Unassembled WGS sequence"/>
</dbReference>
<keyword evidence="3" id="KW-1133">Transmembrane helix</keyword>
<evidence type="ECO:0000256" key="1">
    <source>
        <dbReference type="ARBA" id="ARBA00023002"/>
    </source>
</evidence>
<dbReference type="InterPro" id="IPR002347">
    <property type="entry name" value="SDR_fam"/>
</dbReference>
<dbReference type="OrthoDB" id="542013at2759"/>
<keyword evidence="1" id="KW-0560">Oxidoreductase</keyword>
<name>A0A821SJI1_9NEOP</name>
<organism evidence="4 5">
    <name type="scientific">Pieris macdunnoughi</name>
    <dbReference type="NCBI Taxonomy" id="345717"/>
    <lineage>
        <taxon>Eukaryota</taxon>
        <taxon>Metazoa</taxon>
        <taxon>Ecdysozoa</taxon>
        <taxon>Arthropoda</taxon>
        <taxon>Hexapoda</taxon>
        <taxon>Insecta</taxon>
        <taxon>Pterygota</taxon>
        <taxon>Neoptera</taxon>
        <taxon>Endopterygota</taxon>
        <taxon>Lepidoptera</taxon>
        <taxon>Glossata</taxon>
        <taxon>Ditrysia</taxon>
        <taxon>Papilionoidea</taxon>
        <taxon>Pieridae</taxon>
        <taxon>Pierinae</taxon>
        <taxon>Pieris</taxon>
    </lineage>
</organism>
<comment type="caution">
    <text evidence="4">The sequence shown here is derived from an EMBL/GenBank/DDBJ whole genome shotgun (WGS) entry which is preliminary data.</text>
</comment>
<dbReference type="Pfam" id="PF00106">
    <property type="entry name" value="adh_short"/>
    <property type="match status" value="1"/>
</dbReference>
<dbReference type="PANTHER" id="PTHR43157:SF31">
    <property type="entry name" value="PHOSPHATIDYLINOSITOL-GLYCAN BIOSYNTHESIS CLASS F PROTEIN"/>
    <property type="match status" value="1"/>
</dbReference>
<sequence length="321" mass="36169">MWPTHLILTLFKTTSYLIIPFAILLVGIRFWIQPVKGVCRCKTKLSGKVALVTGGNSGIGLETARDLARRGARVIIASRDVYKSTEAVRDIINTTGNPNVEHRQLDLAQFKKIRKFAEEFNKTEDRLDILVNNAGVSGLNYRLTEDRLDMLMQINYFGPALLTNLLLNKLEQSKPSRIVTVTSSIHHDGKIDLHNLESKDVSSYYQRYANSKLCNVIWTKALAKRVDGVSVNSVHPGLVYTDIYNSFGVIQKIAILGVIRLLFKTAEEGAQTCVHLCVAPELENKSGGYYVECKERRPARVARDDDFVNKVWNTTMEIIKQ</sequence>
<keyword evidence="3" id="KW-0812">Transmembrane</keyword>
<proteinExistence type="inferred from homology"/>
<evidence type="ECO:0000256" key="3">
    <source>
        <dbReference type="SAM" id="Phobius"/>
    </source>
</evidence>
<keyword evidence="5" id="KW-1185">Reference proteome</keyword>
<evidence type="ECO:0000313" key="4">
    <source>
        <dbReference type="EMBL" id="CAF4859640.1"/>
    </source>
</evidence>
<evidence type="ECO:0000313" key="5">
    <source>
        <dbReference type="Proteomes" id="UP000663880"/>
    </source>
</evidence>
<keyword evidence="3" id="KW-0472">Membrane</keyword>
<protein>
    <submittedName>
        <fullName evidence="4">Uncharacterized protein</fullName>
    </submittedName>
</protein>
<accession>A0A821SJI1</accession>
<dbReference type="PRINTS" id="PR00080">
    <property type="entry name" value="SDRFAMILY"/>
</dbReference>
<dbReference type="PANTHER" id="PTHR43157">
    <property type="entry name" value="PHOSPHATIDYLINOSITOL-GLYCAN BIOSYNTHESIS CLASS F PROTEIN-RELATED"/>
    <property type="match status" value="1"/>
</dbReference>
<dbReference type="EMBL" id="CAJOBZ010000019">
    <property type="protein sequence ID" value="CAF4859640.1"/>
    <property type="molecule type" value="Genomic_DNA"/>
</dbReference>
<comment type="similarity">
    <text evidence="2">Belongs to the short-chain dehydrogenases/reductases (SDR) family.</text>
</comment>
<dbReference type="PRINTS" id="PR00081">
    <property type="entry name" value="GDHRDH"/>
</dbReference>
<dbReference type="GO" id="GO:0016491">
    <property type="term" value="F:oxidoreductase activity"/>
    <property type="evidence" value="ECO:0007669"/>
    <property type="project" value="UniProtKB-KW"/>
</dbReference>
<gene>
    <name evidence="4" type="ORF">PMACD_LOCUS7804</name>
</gene>
<dbReference type="AlphaFoldDB" id="A0A821SJI1"/>
<dbReference type="CDD" id="cd05327">
    <property type="entry name" value="retinol-DH_like_SDR_c_like"/>
    <property type="match status" value="1"/>
</dbReference>
<reference evidence="4" key="1">
    <citation type="submission" date="2021-02" db="EMBL/GenBank/DDBJ databases">
        <authorList>
            <person name="Steward A R."/>
        </authorList>
    </citation>
    <scope>NUCLEOTIDE SEQUENCE</scope>
</reference>
<dbReference type="InterPro" id="IPR036291">
    <property type="entry name" value="NAD(P)-bd_dom_sf"/>
</dbReference>
<dbReference type="SUPFAM" id="SSF51735">
    <property type="entry name" value="NAD(P)-binding Rossmann-fold domains"/>
    <property type="match status" value="1"/>
</dbReference>
<evidence type="ECO:0000256" key="2">
    <source>
        <dbReference type="RuleBase" id="RU000363"/>
    </source>
</evidence>
<dbReference type="Gene3D" id="3.40.50.720">
    <property type="entry name" value="NAD(P)-binding Rossmann-like Domain"/>
    <property type="match status" value="1"/>
</dbReference>